<dbReference type="PANTHER" id="PTHR47447">
    <property type="entry name" value="OS03G0856100 PROTEIN"/>
    <property type="match status" value="1"/>
</dbReference>
<organism evidence="3 4">
    <name type="scientific">Symbiodinium pilosum</name>
    <name type="common">Dinoflagellate</name>
    <dbReference type="NCBI Taxonomy" id="2952"/>
    <lineage>
        <taxon>Eukaryota</taxon>
        <taxon>Sar</taxon>
        <taxon>Alveolata</taxon>
        <taxon>Dinophyceae</taxon>
        <taxon>Suessiales</taxon>
        <taxon>Symbiodiniaceae</taxon>
        <taxon>Symbiodinium</taxon>
    </lineage>
</organism>
<dbReference type="InterPro" id="IPR002885">
    <property type="entry name" value="PPR_rpt"/>
</dbReference>
<dbReference type="OrthoDB" id="440019at2759"/>
<dbReference type="Gene3D" id="1.25.40.10">
    <property type="entry name" value="Tetratricopeptide repeat domain"/>
    <property type="match status" value="1"/>
</dbReference>
<evidence type="ECO:0008006" key="5">
    <source>
        <dbReference type="Google" id="ProtNLM"/>
    </source>
</evidence>
<proteinExistence type="predicted"/>
<dbReference type="EMBL" id="CAJNIZ010001336">
    <property type="protein sequence ID" value="CAE7188678.1"/>
    <property type="molecule type" value="Genomic_DNA"/>
</dbReference>
<dbReference type="AlphaFoldDB" id="A0A812IUS0"/>
<name>A0A812IUS0_SYMPI</name>
<evidence type="ECO:0000313" key="4">
    <source>
        <dbReference type="Proteomes" id="UP000649617"/>
    </source>
</evidence>
<keyword evidence="4" id="KW-1185">Reference proteome</keyword>
<reference evidence="3" key="1">
    <citation type="submission" date="2021-02" db="EMBL/GenBank/DDBJ databases">
        <authorList>
            <person name="Dougan E. K."/>
            <person name="Rhodes N."/>
            <person name="Thang M."/>
            <person name="Chan C."/>
        </authorList>
    </citation>
    <scope>NUCLEOTIDE SEQUENCE</scope>
</reference>
<sequence>MMVTKGGAARPDVASFSIAITACEKGGRNREALQLMEDMANASLPLDAIAYSACISACEKSNDWAMALNLLTTALARGHADSVSLNTTLSACEKASRWELALHLLISKYSWQINAVGYGSFLTSCRQSARWMEALAILNNTTLDAIGLTSAVEAVETSGQPAGSVLLQGLLRQTSKQLAFACTSTSAASRRAHAASTGGLDMLDAYGLLSGLSVARTRVREPALRDLQTFQVQPLPEQQVLQSLCDLGRPCTRDVLERLASSEGGWQEDARVVLEELLDASPGMPLPVQAAAQKIATWTSLDLRGPDWQLCGAPEIAFGARRGEKNMRLMRPYQCCHVLMVNASCRLC</sequence>
<dbReference type="InterPro" id="IPR011990">
    <property type="entry name" value="TPR-like_helical_dom_sf"/>
</dbReference>
<dbReference type="Pfam" id="PF01535">
    <property type="entry name" value="PPR"/>
    <property type="match status" value="1"/>
</dbReference>
<gene>
    <name evidence="3" type="ORF">SPIL2461_LOCUS1384</name>
</gene>
<keyword evidence="1" id="KW-0677">Repeat</keyword>
<dbReference type="PROSITE" id="PS51257">
    <property type="entry name" value="PROKAR_LIPOPROTEIN"/>
    <property type="match status" value="1"/>
</dbReference>
<evidence type="ECO:0000256" key="2">
    <source>
        <dbReference type="PROSITE-ProRule" id="PRU00708"/>
    </source>
</evidence>
<dbReference type="PANTHER" id="PTHR47447:SF17">
    <property type="entry name" value="OS12G0638900 PROTEIN"/>
    <property type="match status" value="1"/>
</dbReference>
<protein>
    <recommendedName>
        <fullName evidence="5">Pentatricopeptide repeat-containing protein, chloroplastic</fullName>
    </recommendedName>
</protein>
<evidence type="ECO:0000313" key="3">
    <source>
        <dbReference type="EMBL" id="CAE7188678.1"/>
    </source>
</evidence>
<comment type="caution">
    <text evidence="3">The sequence shown here is derived from an EMBL/GenBank/DDBJ whole genome shotgun (WGS) entry which is preliminary data.</text>
</comment>
<dbReference type="Proteomes" id="UP000649617">
    <property type="component" value="Unassembled WGS sequence"/>
</dbReference>
<feature type="repeat" description="PPR" evidence="2">
    <location>
        <begin position="12"/>
        <end position="46"/>
    </location>
</feature>
<evidence type="ECO:0000256" key="1">
    <source>
        <dbReference type="ARBA" id="ARBA00022737"/>
    </source>
</evidence>
<dbReference type="PROSITE" id="PS51375">
    <property type="entry name" value="PPR"/>
    <property type="match status" value="1"/>
</dbReference>
<accession>A0A812IUS0</accession>